<proteinExistence type="predicted"/>
<dbReference type="Proteomes" id="UP000189940">
    <property type="component" value="Unassembled WGS sequence"/>
</dbReference>
<comment type="caution">
    <text evidence="1">The sequence shown here is derived from an EMBL/GenBank/DDBJ whole genome shotgun (WGS) entry which is preliminary data.</text>
</comment>
<name>A0A1V4HZN2_NITVU</name>
<dbReference type="OrthoDB" id="8265772at2"/>
<protein>
    <submittedName>
        <fullName evidence="1">Transcriptional regulator</fullName>
    </submittedName>
</protein>
<evidence type="ECO:0000313" key="2">
    <source>
        <dbReference type="Proteomes" id="UP000189940"/>
    </source>
</evidence>
<dbReference type="EMBL" id="MWPQ01000039">
    <property type="protein sequence ID" value="OPH83040.1"/>
    <property type="molecule type" value="Genomic_DNA"/>
</dbReference>
<dbReference type="Pfam" id="PF05930">
    <property type="entry name" value="Phage_AlpA"/>
    <property type="match status" value="1"/>
</dbReference>
<dbReference type="AlphaFoldDB" id="A0A1V4HZN2"/>
<accession>A0A1V4HZN2</accession>
<organism evidence="1 2">
    <name type="scientific">Nitrobacter vulgaris</name>
    <dbReference type="NCBI Taxonomy" id="29421"/>
    <lineage>
        <taxon>Bacteria</taxon>
        <taxon>Pseudomonadati</taxon>
        <taxon>Pseudomonadota</taxon>
        <taxon>Alphaproteobacteria</taxon>
        <taxon>Hyphomicrobiales</taxon>
        <taxon>Nitrobacteraceae</taxon>
        <taxon>Nitrobacter</taxon>
    </lineage>
</organism>
<dbReference type="RefSeq" id="WP_079446639.1">
    <property type="nucleotide sequence ID" value="NZ_MWPQ01000039.1"/>
</dbReference>
<evidence type="ECO:0000313" key="1">
    <source>
        <dbReference type="EMBL" id="OPH83040.1"/>
    </source>
</evidence>
<reference evidence="1 2" key="1">
    <citation type="submission" date="2017-02" db="EMBL/GenBank/DDBJ databases">
        <title>Genome sequence of the nitrite-oxidizing bacterium Nitrobacter vulgaris strain Ab1.</title>
        <authorList>
            <person name="Mellbye B.L."/>
            <person name="Davis E.W."/>
            <person name="Spieck E."/>
            <person name="Chang J.H."/>
            <person name="Bottomley P.J."/>
            <person name="Sayavedra-Soto L.A."/>
        </authorList>
    </citation>
    <scope>NUCLEOTIDE SEQUENCE [LARGE SCALE GENOMIC DNA]</scope>
    <source>
        <strain evidence="1 2">Ab1</strain>
    </source>
</reference>
<keyword evidence="2" id="KW-1185">Reference proteome</keyword>
<sequence>MTDDLALSDLRILSFDEWCRLNGFSRSTGQRLMRDGKGPKFVRISTRRIGVALGENRRWLAARSEETAA</sequence>
<gene>
    <name evidence="1" type="ORF">B2M20_08590</name>
</gene>
<dbReference type="InterPro" id="IPR010260">
    <property type="entry name" value="AlpA"/>
</dbReference>
<dbReference type="STRING" id="29421.B2M20_08590"/>